<dbReference type="EMBL" id="CYZE01000013">
    <property type="protein sequence ID" value="CUO89087.1"/>
    <property type="molecule type" value="Genomic_DNA"/>
</dbReference>
<evidence type="ECO:0000256" key="1">
    <source>
        <dbReference type="SAM" id="MobiDB-lite"/>
    </source>
</evidence>
<dbReference type="EMBL" id="QSSQ01000031">
    <property type="protein sequence ID" value="RGL99374.1"/>
    <property type="molecule type" value="Genomic_DNA"/>
</dbReference>
<dbReference type="AlphaFoldDB" id="A0A174IU28"/>
<dbReference type="Proteomes" id="UP000261257">
    <property type="component" value="Unassembled WGS sequence"/>
</dbReference>
<dbReference type="Proteomes" id="UP000095651">
    <property type="component" value="Unassembled WGS sequence"/>
</dbReference>
<evidence type="ECO:0000313" key="2">
    <source>
        <dbReference type="EMBL" id="CUO89087.1"/>
    </source>
</evidence>
<reference evidence="2 4" key="1">
    <citation type="submission" date="2015-09" db="EMBL/GenBank/DDBJ databases">
        <authorList>
            <consortium name="Pathogen Informatics"/>
        </authorList>
    </citation>
    <scope>NUCLEOTIDE SEQUENCE [LARGE SCALE GENOMIC DNA]</scope>
    <source>
        <strain evidence="2 4">2789STDY5608850</strain>
    </source>
</reference>
<gene>
    <name evidence="3" type="ORF">DXC39_23440</name>
    <name evidence="2" type="ORF">ERS852407_04312</name>
</gene>
<evidence type="ECO:0000313" key="3">
    <source>
        <dbReference type="EMBL" id="RGL99374.1"/>
    </source>
</evidence>
<protein>
    <submittedName>
        <fullName evidence="3">DUF2992 family protein</fullName>
    </submittedName>
    <submittedName>
        <fullName evidence="2">Protein of uncharacterized function (DUF2992)</fullName>
    </submittedName>
</protein>
<feature type="compositionally biased region" description="Polar residues" evidence="1">
    <location>
        <begin position="84"/>
        <end position="101"/>
    </location>
</feature>
<dbReference type="Pfam" id="PF11208">
    <property type="entry name" value="DUF2992"/>
    <property type="match status" value="1"/>
</dbReference>
<organism evidence="2 4">
    <name type="scientific">Hungatella hathewayi</name>
    <dbReference type="NCBI Taxonomy" id="154046"/>
    <lineage>
        <taxon>Bacteria</taxon>
        <taxon>Bacillati</taxon>
        <taxon>Bacillota</taxon>
        <taxon>Clostridia</taxon>
        <taxon>Lachnospirales</taxon>
        <taxon>Lachnospiraceae</taxon>
        <taxon>Hungatella</taxon>
    </lineage>
</organism>
<dbReference type="RefSeq" id="WP_055658252.1">
    <property type="nucleotide sequence ID" value="NZ_CABIXC010000013.1"/>
</dbReference>
<evidence type="ECO:0000313" key="4">
    <source>
        <dbReference type="Proteomes" id="UP000095651"/>
    </source>
</evidence>
<evidence type="ECO:0000313" key="5">
    <source>
        <dbReference type="Proteomes" id="UP000261257"/>
    </source>
</evidence>
<proteinExistence type="predicted"/>
<dbReference type="PIRSF" id="PIRSF021328">
    <property type="entry name" value="UCP021328"/>
    <property type="match status" value="1"/>
</dbReference>
<feature type="region of interest" description="Disordered" evidence="1">
    <location>
        <begin position="64"/>
        <end position="138"/>
    </location>
</feature>
<name>A0A174IU28_9FIRM</name>
<feature type="compositionally biased region" description="Basic and acidic residues" evidence="1">
    <location>
        <begin position="102"/>
        <end position="128"/>
    </location>
</feature>
<accession>A0A174IU28</accession>
<reference evidence="3 5" key="2">
    <citation type="submission" date="2018-08" db="EMBL/GenBank/DDBJ databases">
        <title>A genome reference for cultivated species of the human gut microbiota.</title>
        <authorList>
            <person name="Zou Y."/>
            <person name="Xue W."/>
            <person name="Luo G."/>
        </authorList>
    </citation>
    <scope>NUCLEOTIDE SEQUENCE [LARGE SCALE GENOMIC DNA]</scope>
    <source>
        <strain evidence="3 5">TF05-11AC</strain>
    </source>
</reference>
<dbReference type="InterPro" id="IPR016787">
    <property type="entry name" value="UCP021328"/>
</dbReference>
<feature type="compositionally biased region" description="Basic residues" evidence="1">
    <location>
        <begin position="129"/>
        <end position="138"/>
    </location>
</feature>
<sequence>MDKVSLTFRVFFEDPFWIGVVERISDGTMEVCKITFGMEPKDYEVYDWLLKNYYRLRFSPAVKAEAKKEHTNPKRRQREARMQTAVSGIGTKSQQALSLQHEQLKEERKIRTREQKEAEKEARFELKQQKRKEKHRGR</sequence>